<dbReference type="PANTHER" id="PTHR11040">
    <property type="entry name" value="ZINC/IRON TRANSPORTER"/>
    <property type="match status" value="1"/>
</dbReference>
<keyword evidence="10" id="KW-1185">Reference proteome</keyword>
<feature type="transmembrane region" description="Helical" evidence="8">
    <location>
        <begin position="359"/>
        <end position="377"/>
    </location>
</feature>
<dbReference type="AlphaFoldDB" id="A0A9P7BER5"/>
<dbReference type="NCBIfam" id="TIGR00820">
    <property type="entry name" value="zip"/>
    <property type="match status" value="1"/>
</dbReference>
<comment type="caution">
    <text evidence="9">The sequence shown here is derived from an EMBL/GenBank/DDBJ whole genome shotgun (WGS) entry which is preliminary data.</text>
</comment>
<name>A0A9P7BER5_9ASCO</name>
<evidence type="ECO:0000256" key="7">
    <source>
        <dbReference type="ARBA" id="ARBA00023136"/>
    </source>
</evidence>
<feature type="transmembrane region" description="Helical" evidence="8">
    <location>
        <begin position="284"/>
        <end position="307"/>
    </location>
</feature>
<evidence type="ECO:0000313" key="10">
    <source>
        <dbReference type="Proteomes" id="UP000697127"/>
    </source>
</evidence>
<keyword evidence="6 8" id="KW-0406">Ion transport</keyword>
<organism evidence="9 10">
    <name type="scientific">Pichia californica</name>
    <dbReference type="NCBI Taxonomy" id="460514"/>
    <lineage>
        <taxon>Eukaryota</taxon>
        <taxon>Fungi</taxon>
        <taxon>Dikarya</taxon>
        <taxon>Ascomycota</taxon>
        <taxon>Saccharomycotina</taxon>
        <taxon>Pichiomycetes</taxon>
        <taxon>Pichiales</taxon>
        <taxon>Pichiaceae</taxon>
        <taxon>Pichia</taxon>
    </lineage>
</organism>
<evidence type="ECO:0000256" key="5">
    <source>
        <dbReference type="ARBA" id="ARBA00022989"/>
    </source>
</evidence>
<protein>
    <submittedName>
        <fullName evidence="9">High-affinity Zn(2+) transporter zrt1</fullName>
    </submittedName>
</protein>
<accession>A0A9P7BER5</accession>
<reference evidence="9" key="1">
    <citation type="submission" date="2020-11" db="EMBL/GenBank/DDBJ databases">
        <title>Kefir isolates.</title>
        <authorList>
            <person name="Marcisauskas S."/>
            <person name="Kim Y."/>
            <person name="Blasche S."/>
        </authorList>
    </citation>
    <scope>NUCLEOTIDE SEQUENCE</scope>
    <source>
        <strain evidence="9">Olga-1</strain>
    </source>
</reference>
<keyword evidence="5 8" id="KW-1133">Transmembrane helix</keyword>
<dbReference type="InterPro" id="IPR004698">
    <property type="entry name" value="Zn/Fe_permease_fun/pln"/>
</dbReference>
<feature type="transmembrane region" description="Helical" evidence="8">
    <location>
        <begin position="118"/>
        <end position="140"/>
    </location>
</feature>
<gene>
    <name evidence="9" type="primary">ZRT1_2</name>
    <name evidence="9" type="ORF">C6P40_004719</name>
</gene>
<dbReference type="PANTHER" id="PTHR11040:SF32">
    <property type="entry name" value="ZINC-REGULATED TRANSPORTER 1"/>
    <property type="match status" value="1"/>
</dbReference>
<comment type="subcellular location">
    <subcellularLocation>
        <location evidence="1 8">Membrane</location>
        <topology evidence="1 8">Multi-pass membrane protein</topology>
    </subcellularLocation>
</comment>
<feature type="transmembrane region" description="Helical" evidence="8">
    <location>
        <begin position="47"/>
        <end position="66"/>
    </location>
</feature>
<keyword evidence="7 8" id="KW-0472">Membrane</keyword>
<evidence type="ECO:0000256" key="6">
    <source>
        <dbReference type="ARBA" id="ARBA00023065"/>
    </source>
</evidence>
<evidence type="ECO:0000256" key="1">
    <source>
        <dbReference type="ARBA" id="ARBA00004141"/>
    </source>
</evidence>
<dbReference type="OrthoDB" id="448280at2759"/>
<dbReference type="GO" id="GO:0000006">
    <property type="term" value="F:high-affinity zinc transmembrane transporter activity"/>
    <property type="evidence" value="ECO:0007669"/>
    <property type="project" value="TreeGrafter"/>
</dbReference>
<evidence type="ECO:0000256" key="2">
    <source>
        <dbReference type="ARBA" id="ARBA00006939"/>
    </source>
</evidence>
<feature type="transmembrane region" description="Helical" evidence="8">
    <location>
        <begin position="327"/>
        <end position="347"/>
    </location>
</feature>
<evidence type="ECO:0000313" key="9">
    <source>
        <dbReference type="EMBL" id="KAG0689642.1"/>
    </source>
</evidence>
<sequence>MPDWSAYGNVSEILLTDENVPDSFKTCVIQGFVDAGAEFSGGIGTRIGSIFVIGVISTFVTLFPLFSQKYNWKLSIWFYLFARYFGAGVIIATAFVHLMDPAYGEIGSLSCVGGWGNWSIYSWVPALILASVFGIFLVDIASEVYVERKFGYTGEEPDIQKLITGKGEKKEDDLPNANCELGETNTTYDEQDQESKKDVFGETAESVAASADSQYEFKQQFAAFLILEFGVIFHSVIIGLNLGSCGYDDFKTLYIVLVFHQSFEGLGIGARLSAIPWPSDKPEYYKYLLCLAYGLVTPVSIAIGIGVRTTYVAGGFAANVVSGVLDSLSAGILIYTGLVEFLARDFVFNKEIKRDLTQLLFCINCLLWGAGIMALIGKWA</sequence>
<evidence type="ECO:0000256" key="8">
    <source>
        <dbReference type="RuleBase" id="RU362088"/>
    </source>
</evidence>
<dbReference type="GO" id="GO:0005886">
    <property type="term" value="C:plasma membrane"/>
    <property type="evidence" value="ECO:0007669"/>
    <property type="project" value="TreeGrafter"/>
</dbReference>
<proteinExistence type="inferred from homology"/>
<dbReference type="Pfam" id="PF02535">
    <property type="entry name" value="Zip"/>
    <property type="match status" value="1"/>
</dbReference>
<feature type="transmembrane region" description="Helical" evidence="8">
    <location>
        <begin position="78"/>
        <end position="98"/>
    </location>
</feature>
<feature type="transmembrane region" description="Helical" evidence="8">
    <location>
        <begin position="252"/>
        <end position="272"/>
    </location>
</feature>
<evidence type="ECO:0000256" key="4">
    <source>
        <dbReference type="ARBA" id="ARBA00022692"/>
    </source>
</evidence>
<dbReference type="GO" id="GO:0071578">
    <property type="term" value="P:zinc ion import across plasma membrane"/>
    <property type="evidence" value="ECO:0007669"/>
    <property type="project" value="TreeGrafter"/>
</dbReference>
<keyword evidence="4 8" id="KW-0812">Transmembrane</keyword>
<comment type="similarity">
    <text evidence="2 8">Belongs to the ZIP transporter (TC 2.A.5) family.</text>
</comment>
<dbReference type="EMBL" id="PUHW01000069">
    <property type="protein sequence ID" value="KAG0689642.1"/>
    <property type="molecule type" value="Genomic_DNA"/>
</dbReference>
<feature type="transmembrane region" description="Helical" evidence="8">
    <location>
        <begin position="221"/>
        <end position="240"/>
    </location>
</feature>
<dbReference type="InterPro" id="IPR003689">
    <property type="entry name" value="ZIP"/>
</dbReference>
<dbReference type="Proteomes" id="UP000697127">
    <property type="component" value="Unassembled WGS sequence"/>
</dbReference>
<keyword evidence="3 8" id="KW-0813">Transport</keyword>
<evidence type="ECO:0000256" key="3">
    <source>
        <dbReference type="ARBA" id="ARBA00022448"/>
    </source>
</evidence>